<feature type="transmembrane region" description="Helical" evidence="6">
    <location>
        <begin position="374"/>
        <end position="393"/>
    </location>
</feature>
<evidence type="ECO:0000256" key="5">
    <source>
        <dbReference type="ARBA" id="ARBA00023136"/>
    </source>
</evidence>
<feature type="transmembrane region" description="Helical" evidence="6">
    <location>
        <begin position="49"/>
        <end position="71"/>
    </location>
</feature>
<evidence type="ECO:0000313" key="8">
    <source>
        <dbReference type="Proteomes" id="UP000885680"/>
    </source>
</evidence>
<feature type="transmembrane region" description="Helical" evidence="6">
    <location>
        <begin position="336"/>
        <end position="353"/>
    </location>
</feature>
<evidence type="ECO:0000313" key="7">
    <source>
        <dbReference type="EMBL" id="HEU02470.1"/>
    </source>
</evidence>
<accession>A0A9C9NJH1</accession>
<feature type="transmembrane region" description="Helical" evidence="6">
    <location>
        <begin position="303"/>
        <end position="330"/>
    </location>
</feature>
<feature type="transmembrane region" description="Helical" evidence="6">
    <location>
        <begin position="124"/>
        <end position="144"/>
    </location>
</feature>
<organism evidence="7 8">
    <name type="scientific">Aurantimonas coralicida</name>
    <dbReference type="NCBI Taxonomy" id="182270"/>
    <lineage>
        <taxon>Bacteria</taxon>
        <taxon>Pseudomonadati</taxon>
        <taxon>Pseudomonadota</taxon>
        <taxon>Alphaproteobacteria</taxon>
        <taxon>Hyphomicrobiales</taxon>
        <taxon>Aurantimonadaceae</taxon>
        <taxon>Aurantimonas</taxon>
    </lineage>
</organism>
<dbReference type="Proteomes" id="UP000885680">
    <property type="component" value="Unassembled WGS sequence"/>
</dbReference>
<keyword evidence="5 6" id="KW-0472">Membrane</keyword>
<evidence type="ECO:0000256" key="6">
    <source>
        <dbReference type="SAM" id="Phobius"/>
    </source>
</evidence>
<feature type="transmembrane region" description="Helical" evidence="6">
    <location>
        <begin position="261"/>
        <end position="282"/>
    </location>
</feature>
<evidence type="ECO:0008006" key="9">
    <source>
        <dbReference type="Google" id="ProtNLM"/>
    </source>
</evidence>
<keyword evidence="3 6" id="KW-0812">Transmembrane</keyword>
<evidence type="ECO:0000256" key="4">
    <source>
        <dbReference type="ARBA" id="ARBA00022989"/>
    </source>
</evidence>
<evidence type="ECO:0000256" key="1">
    <source>
        <dbReference type="ARBA" id="ARBA00004651"/>
    </source>
</evidence>
<dbReference type="EMBL" id="DRGN01000281">
    <property type="protein sequence ID" value="HEU02470.1"/>
    <property type="molecule type" value="Genomic_DNA"/>
</dbReference>
<dbReference type="AlphaFoldDB" id="A0A9C9NJH1"/>
<dbReference type="PANTHER" id="PTHR30250">
    <property type="entry name" value="PST FAMILY PREDICTED COLANIC ACID TRANSPORTER"/>
    <property type="match status" value="1"/>
</dbReference>
<dbReference type="PANTHER" id="PTHR30250:SF11">
    <property type="entry name" value="O-ANTIGEN TRANSPORTER-RELATED"/>
    <property type="match status" value="1"/>
</dbReference>
<protein>
    <recommendedName>
        <fullName evidence="9">Polysaccharide biosynthesis protein</fullName>
    </recommendedName>
</protein>
<name>A0A9C9NJH1_9HYPH</name>
<feature type="transmembrane region" description="Helical" evidence="6">
    <location>
        <begin position="228"/>
        <end position="249"/>
    </location>
</feature>
<feature type="transmembrane region" description="Helical" evidence="6">
    <location>
        <begin position="399"/>
        <end position="420"/>
    </location>
</feature>
<gene>
    <name evidence="7" type="ORF">ENH89_19570</name>
</gene>
<feature type="transmembrane region" description="Helical" evidence="6">
    <location>
        <begin position="97"/>
        <end position="118"/>
    </location>
</feature>
<evidence type="ECO:0000256" key="2">
    <source>
        <dbReference type="ARBA" id="ARBA00022475"/>
    </source>
</evidence>
<comment type="caution">
    <text evidence="7">The sequence shown here is derived from an EMBL/GenBank/DDBJ whole genome shotgun (WGS) entry which is preliminary data.</text>
</comment>
<comment type="subcellular location">
    <subcellularLocation>
        <location evidence="1">Cell membrane</location>
        <topology evidence="1">Multi-pass membrane protein</topology>
    </subcellularLocation>
</comment>
<dbReference type="InterPro" id="IPR050833">
    <property type="entry name" value="Poly_Biosynth_Transport"/>
</dbReference>
<feature type="transmembrane region" description="Helical" evidence="6">
    <location>
        <begin position="185"/>
        <end position="207"/>
    </location>
</feature>
<dbReference type="GO" id="GO:0005886">
    <property type="term" value="C:plasma membrane"/>
    <property type="evidence" value="ECO:0007669"/>
    <property type="project" value="UniProtKB-SubCell"/>
</dbReference>
<evidence type="ECO:0000256" key="3">
    <source>
        <dbReference type="ARBA" id="ARBA00022692"/>
    </source>
</evidence>
<reference evidence="7" key="1">
    <citation type="journal article" date="2020" name="mSystems">
        <title>Genome- and Community-Level Interaction Insights into Carbon Utilization and Element Cycling Functions of Hydrothermarchaeota in Hydrothermal Sediment.</title>
        <authorList>
            <person name="Zhou Z."/>
            <person name="Liu Y."/>
            <person name="Xu W."/>
            <person name="Pan J."/>
            <person name="Luo Z.H."/>
            <person name="Li M."/>
        </authorList>
    </citation>
    <scope>NUCLEOTIDE SEQUENCE</scope>
    <source>
        <strain evidence="7">HyVt-347</strain>
    </source>
</reference>
<proteinExistence type="predicted"/>
<keyword evidence="4 6" id="KW-1133">Transmembrane helix</keyword>
<keyword evidence="2" id="KW-1003">Cell membrane</keyword>
<sequence length="425" mass="45750">MNLNASLIVHRLRAALSARLYFLGAMGTAAVLTLARGFILAVILDVEGFGVYAIVASVGLFASNVLSFGRIEGFMKSFPRLWMAGQRRSVVASADRALLDVSLRAVASCVFAGILIYALSLNDYLSILFFIVLFSVGSIAYNIYSSGIRSTTELRLFGFGNLVRATTAIAFGVLGAWLAGWPGAVVGEIVAAAVAALLMRCWLVRLAESTTAPSPDALTVDPPRDYGGYWIFVSIILVSAPLYLDRLFVGHVFGAASAGSYAFVLLFYMINSTIVAIIVQSVGPQLVMMERSGATLLRQVKTASAWSAACIFAGAAQLAAAAFAVFVWPLESLGDKYGVTVGTFVAISFLSFFRVSEFFDWLMISRDREKDMTTASALFFATTVLGAGAVIQFDLSLEQLIWLLALARGIQLAAQLILLFRHQTR</sequence>
<feature type="transmembrane region" description="Helical" evidence="6">
    <location>
        <begin position="20"/>
        <end position="43"/>
    </location>
</feature>
<feature type="transmembrane region" description="Helical" evidence="6">
    <location>
        <begin position="156"/>
        <end position="179"/>
    </location>
</feature>